<sequence>MKFSVQLPFEMDVKNSNALGIQKSTLIKFKFLKVFHIYRNWFVLFFSTYAMLLPLPQCWACFVNASLLLQFLCLRAVNLMRHNIMAVLRNVD</sequence>
<dbReference type="EMBL" id="JXJN01007076">
    <property type="status" value="NOT_ANNOTATED_CDS"/>
    <property type="molecule type" value="Genomic_DNA"/>
</dbReference>
<protein>
    <submittedName>
        <fullName evidence="2">Uncharacterized protein</fullName>
    </submittedName>
</protein>
<dbReference type="EMBL" id="JXJN01007077">
    <property type="status" value="NOT_ANNOTATED_CDS"/>
    <property type="molecule type" value="Genomic_DNA"/>
</dbReference>
<keyword evidence="1" id="KW-0472">Membrane</keyword>
<keyword evidence="1" id="KW-0812">Transmembrane</keyword>
<evidence type="ECO:0000313" key="3">
    <source>
        <dbReference type="Proteomes" id="UP000092460"/>
    </source>
</evidence>
<dbReference type="AlphaFoldDB" id="A0A1B0B1D2"/>
<keyword evidence="3" id="KW-1185">Reference proteome</keyword>
<evidence type="ECO:0000256" key="1">
    <source>
        <dbReference type="SAM" id="Phobius"/>
    </source>
</evidence>
<proteinExistence type="predicted"/>
<feature type="transmembrane region" description="Helical" evidence="1">
    <location>
        <begin position="37"/>
        <end position="56"/>
    </location>
</feature>
<reference evidence="3" key="1">
    <citation type="submission" date="2015-01" db="EMBL/GenBank/DDBJ databases">
        <authorList>
            <person name="Aksoy S."/>
            <person name="Warren W."/>
            <person name="Wilson R.K."/>
        </authorList>
    </citation>
    <scope>NUCLEOTIDE SEQUENCE [LARGE SCALE GENOMIC DNA]</scope>
    <source>
        <strain evidence="3">IAEA</strain>
    </source>
</reference>
<dbReference type="Proteomes" id="UP000092460">
    <property type="component" value="Unassembled WGS sequence"/>
</dbReference>
<evidence type="ECO:0000313" key="2">
    <source>
        <dbReference type="EnsemblMetazoa" id="GPPI015611-PA"/>
    </source>
</evidence>
<dbReference type="EnsemblMetazoa" id="GPPI015611-RA">
    <property type="protein sequence ID" value="GPPI015611-PA"/>
    <property type="gene ID" value="GPPI015611"/>
</dbReference>
<name>A0A1B0B1D2_9MUSC</name>
<reference evidence="2" key="2">
    <citation type="submission" date="2020-05" db="UniProtKB">
        <authorList>
            <consortium name="EnsemblMetazoa"/>
        </authorList>
    </citation>
    <scope>IDENTIFICATION</scope>
    <source>
        <strain evidence="2">IAEA</strain>
    </source>
</reference>
<accession>A0A1B0B1D2</accession>
<organism evidence="2 3">
    <name type="scientific">Glossina palpalis gambiensis</name>
    <dbReference type="NCBI Taxonomy" id="67801"/>
    <lineage>
        <taxon>Eukaryota</taxon>
        <taxon>Metazoa</taxon>
        <taxon>Ecdysozoa</taxon>
        <taxon>Arthropoda</taxon>
        <taxon>Hexapoda</taxon>
        <taxon>Insecta</taxon>
        <taxon>Pterygota</taxon>
        <taxon>Neoptera</taxon>
        <taxon>Endopterygota</taxon>
        <taxon>Diptera</taxon>
        <taxon>Brachycera</taxon>
        <taxon>Muscomorpha</taxon>
        <taxon>Hippoboscoidea</taxon>
        <taxon>Glossinidae</taxon>
        <taxon>Glossina</taxon>
    </lineage>
</organism>
<dbReference type="VEuPathDB" id="VectorBase:GPPI015611"/>
<keyword evidence="1" id="KW-1133">Transmembrane helix</keyword>